<evidence type="ECO:0000313" key="2">
    <source>
        <dbReference type="Proteomes" id="UP000074108"/>
    </source>
</evidence>
<dbReference type="InterPro" id="IPR037208">
    <property type="entry name" value="Spo0E-like_sf"/>
</dbReference>
<protein>
    <recommendedName>
        <fullName evidence="3">Aspartyl-phosphate phosphatase Spo0E family protein</fullName>
    </recommendedName>
</protein>
<dbReference type="EMBL" id="LDYG01000046">
    <property type="protein sequence ID" value="KUP04907.1"/>
    <property type="molecule type" value="Genomic_DNA"/>
</dbReference>
<dbReference type="InterPro" id="IPR053028">
    <property type="entry name" value="Spo0E-like_phosphatase"/>
</dbReference>
<proteinExistence type="predicted"/>
<dbReference type="RefSeq" id="WP_082686371.1">
    <property type="nucleotide sequence ID" value="NZ_LDYG01000046.1"/>
</dbReference>
<dbReference type="GO" id="GO:0043937">
    <property type="term" value="P:regulation of sporulation"/>
    <property type="evidence" value="ECO:0007669"/>
    <property type="project" value="InterPro"/>
</dbReference>
<reference evidence="1 2" key="1">
    <citation type="journal article" date="2016" name="Front. Microbiol.">
        <title>Microevolution Analysis of Bacillus coahuilensis Unveils Differences in Phosphorus Acquisition Strategies and Their Regulation.</title>
        <authorList>
            <person name="Gomez-Lunar Z."/>
            <person name="Hernandez-Gonzalez I."/>
            <person name="Rodriguez-Torres M.D."/>
            <person name="Souza V."/>
            <person name="Olmedo-Alvarez G."/>
        </authorList>
    </citation>
    <scope>NUCLEOTIDE SEQUENCE [LARGE SCALE GENOMIC DNA]</scope>
    <source>
        <strain evidence="2">p1.1.43</strain>
    </source>
</reference>
<sequence>MDNQLTALLIEQKREQMHQYASLFGFTHEKTIQCSQELDLLLNNLTKERTRGNSKRYSGSFFMSNKPGNVCAHLISTIL</sequence>
<accession>A0A147K5K3</accession>
<evidence type="ECO:0008006" key="3">
    <source>
        <dbReference type="Google" id="ProtNLM"/>
    </source>
</evidence>
<dbReference type="PANTHER" id="PTHR41263">
    <property type="entry name" value="ASPARTYL-PHOSPHATE PHOSPHATASE YISI"/>
    <property type="match status" value="1"/>
</dbReference>
<dbReference type="Gene3D" id="4.10.280.10">
    <property type="entry name" value="Helix-loop-helix DNA-binding domain"/>
    <property type="match status" value="1"/>
</dbReference>
<dbReference type="PANTHER" id="PTHR41263:SF1">
    <property type="entry name" value="ASPARTYL-PHOSPHATE PHOSPHATASE YISI"/>
    <property type="match status" value="1"/>
</dbReference>
<dbReference type="InterPro" id="IPR036638">
    <property type="entry name" value="HLH_DNA-bd_sf"/>
</dbReference>
<keyword evidence="2" id="KW-1185">Reference proteome</keyword>
<dbReference type="Proteomes" id="UP000074108">
    <property type="component" value="Unassembled WGS sequence"/>
</dbReference>
<dbReference type="PATRIC" id="fig|1150625.3.peg.2902"/>
<dbReference type="Pfam" id="PF09388">
    <property type="entry name" value="SpoOE-like"/>
    <property type="match status" value="1"/>
</dbReference>
<dbReference type="SUPFAM" id="SSF140500">
    <property type="entry name" value="BAS1536-like"/>
    <property type="match status" value="1"/>
</dbReference>
<name>A0A147K5K3_9BACI</name>
<evidence type="ECO:0000313" key="1">
    <source>
        <dbReference type="EMBL" id="KUP04907.1"/>
    </source>
</evidence>
<gene>
    <name evidence="1" type="ORF">Q75_13820</name>
</gene>
<dbReference type="AlphaFoldDB" id="A0A147K5K3"/>
<dbReference type="InterPro" id="IPR018540">
    <property type="entry name" value="Spo0E-like"/>
</dbReference>
<comment type="caution">
    <text evidence="1">The sequence shown here is derived from an EMBL/GenBank/DDBJ whole genome shotgun (WGS) entry which is preliminary data.</text>
</comment>
<organism evidence="1 2">
    <name type="scientific">Bacillus coahuilensis p1.1.43</name>
    <dbReference type="NCBI Taxonomy" id="1150625"/>
    <lineage>
        <taxon>Bacteria</taxon>
        <taxon>Bacillati</taxon>
        <taxon>Bacillota</taxon>
        <taxon>Bacilli</taxon>
        <taxon>Bacillales</taxon>
        <taxon>Bacillaceae</taxon>
        <taxon>Bacillus</taxon>
    </lineage>
</organism>
<dbReference type="GO" id="GO:0046983">
    <property type="term" value="F:protein dimerization activity"/>
    <property type="evidence" value="ECO:0007669"/>
    <property type="project" value="InterPro"/>
</dbReference>